<dbReference type="InterPro" id="IPR042003">
    <property type="entry name" value="Sortase_E"/>
</dbReference>
<keyword evidence="2" id="KW-0812">Transmembrane</keyword>
<dbReference type="NCBIfam" id="TIGR01076">
    <property type="entry name" value="sortase_fam"/>
    <property type="match status" value="1"/>
</dbReference>
<organism evidence="3 4">
    <name type="scientific">candidate division WWE3 bacterium CG_4_10_14_0_2_um_filter_41_14</name>
    <dbReference type="NCBI Taxonomy" id="1975072"/>
    <lineage>
        <taxon>Bacteria</taxon>
        <taxon>Katanobacteria</taxon>
    </lineage>
</organism>
<keyword evidence="1" id="KW-0378">Hydrolase</keyword>
<dbReference type="InterPro" id="IPR005754">
    <property type="entry name" value="Sortase"/>
</dbReference>
<accession>A0A2M7TII9</accession>
<reference evidence="4" key="1">
    <citation type="submission" date="2017-09" db="EMBL/GenBank/DDBJ databases">
        <title>Depth-based differentiation of microbial function through sediment-hosted aquifers and enrichment of novel symbionts in the deep terrestrial subsurface.</title>
        <authorList>
            <person name="Probst A.J."/>
            <person name="Ladd B."/>
            <person name="Jarett J.K."/>
            <person name="Geller-Mcgrath D.E."/>
            <person name="Sieber C.M.K."/>
            <person name="Emerson J.B."/>
            <person name="Anantharaman K."/>
            <person name="Thomas B.C."/>
            <person name="Malmstrom R."/>
            <person name="Stieglmeier M."/>
            <person name="Klingl A."/>
            <person name="Woyke T."/>
            <person name="Ryan C.M."/>
            <person name="Banfield J.F."/>
        </authorList>
    </citation>
    <scope>NUCLEOTIDE SEQUENCE [LARGE SCALE GENOMIC DNA]</scope>
</reference>
<dbReference type="Pfam" id="PF04203">
    <property type="entry name" value="Sortase"/>
    <property type="match status" value="1"/>
</dbReference>
<evidence type="ECO:0000313" key="3">
    <source>
        <dbReference type="EMBL" id="PIZ46189.1"/>
    </source>
</evidence>
<proteinExistence type="predicted"/>
<comment type="caution">
    <text evidence="3">The sequence shown here is derived from an EMBL/GenBank/DDBJ whole genome shotgun (WGS) entry which is preliminary data.</text>
</comment>
<keyword evidence="2" id="KW-1133">Transmembrane helix</keyword>
<dbReference type="AlphaFoldDB" id="A0A2M7TII9"/>
<dbReference type="InterPro" id="IPR023365">
    <property type="entry name" value="Sortase_dom-sf"/>
</dbReference>
<feature type="transmembrane region" description="Helical" evidence="2">
    <location>
        <begin position="12"/>
        <end position="34"/>
    </location>
</feature>
<evidence type="ECO:0000256" key="1">
    <source>
        <dbReference type="ARBA" id="ARBA00022801"/>
    </source>
</evidence>
<dbReference type="Gene3D" id="2.40.260.10">
    <property type="entry name" value="Sortase"/>
    <property type="match status" value="1"/>
</dbReference>
<evidence type="ECO:0000313" key="4">
    <source>
        <dbReference type="Proteomes" id="UP000228920"/>
    </source>
</evidence>
<dbReference type="GO" id="GO:0016787">
    <property type="term" value="F:hydrolase activity"/>
    <property type="evidence" value="ECO:0007669"/>
    <property type="project" value="UniProtKB-KW"/>
</dbReference>
<evidence type="ECO:0000256" key="2">
    <source>
        <dbReference type="SAM" id="Phobius"/>
    </source>
</evidence>
<dbReference type="CDD" id="cd05830">
    <property type="entry name" value="Sortase_E"/>
    <property type="match status" value="1"/>
</dbReference>
<dbReference type="Proteomes" id="UP000228920">
    <property type="component" value="Unassembled WGS sequence"/>
</dbReference>
<dbReference type="SUPFAM" id="SSF63817">
    <property type="entry name" value="Sortase"/>
    <property type="match status" value="1"/>
</dbReference>
<protein>
    <recommendedName>
        <fullName evidence="5">Sortase</fullName>
    </recommendedName>
</protein>
<gene>
    <name evidence="3" type="ORF">COY32_03865</name>
</gene>
<keyword evidence="2" id="KW-0472">Membrane</keyword>
<name>A0A2M7TII9_UNCKA</name>
<dbReference type="EMBL" id="PFNL01000110">
    <property type="protein sequence ID" value="PIZ46189.1"/>
    <property type="molecule type" value="Genomic_DNA"/>
</dbReference>
<sequence length="242" mass="26916">MIEQRFKFTKLLGAMLVGVGFVGISYLVWVYAFWAKTLPSFPTNMVTEVFGARSVFASTSSFGDLLPEGDVLSAQTFKLPVVQKQEVKGETSQHANDVTISIPRLNITDAQVALDVNGQDEDIYDTVLKQSIAHLAHSAYPGELGNTFLFGHSMLPLLTTNNYESIFTSLPQMRSGDVVFVAYGEHVYEYEITHTGVVEPTDVFIMNQPKSKYMITLMTCIPPGFANQRYIAVGNLIRIEDR</sequence>
<evidence type="ECO:0008006" key="5">
    <source>
        <dbReference type="Google" id="ProtNLM"/>
    </source>
</evidence>